<dbReference type="CDD" id="cd02966">
    <property type="entry name" value="TlpA_like_family"/>
    <property type="match status" value="1"/>
</dbReference>
<evidence type="ECO:0000256" key="5">
    <source>
        <dbReference type="SAM" id="SignalP"/>
    </source>
</evidence>
<feature type="chain" id="PRO_5036861464" evidence="5">
    <location>
        <begin position="23"/>
        <end position="361"/>
    </location>
</feature>
<dbReference type="InterPro" id="IPR013740">
    <property type="entry name" value="Redoxin"/>
</dbReference>
<evidence type="ECO:0000256" key="1">
    <source>
        <dbReference type="ARBA" id="ARBA00004196"/>
    </source>
</evidence>
<protein>
    <submittedName>
        <fullName evidence="7">TlpA family protein disulfide reductase</fullName>
    </submittedName>
</protein>
<name>A0A921H6H7_9BACT</name>
<dbReference type="InterPro" id="IPR013766">
    <property type="entry name" value="Thioredoxin_domain"/>
</dbReference>
<keyword evidence="5" id="KW-0732">Signal</keyword>
<dbReference type="GO" id="GO:0030313">
    <property type="term" value="C:cell envelope"/>
    <property type="evidence" value="ECO:0007669"/>
    <property type="project" value="UniProtKB-SubCell"/>
</dbReference>
<dbReference type="Pfam" id="PF08534">
    <property type="entry name" value="Redoxin"/>
    <property type="match status" value="1"/>
</dbReference>
<evidence type="ECO:0000259" key="6">
    <source>
        <dbReference type="PROSITE" id="PS51352"/>
    </source>
</evidence>
<gene>
    <name evidence="7" type="ORF">K8V05_16835</name>
</gene>
<feature type="signal peptide" evidence="5">
    <location>
        <begin position="1"/>
        <end position="22"/>
    </location>
</feature>
<dbReference type="InterPro" id="IPR036249">
    <property type="entry name" value="Thioredoxin-like_sf"/>
</dbReference>
<dbReference type="PANTHER" id="PTHR42852:SF6">
    <property type="entry name" value="THIOL:DISULFIDE INTERCHANGE PROTEIN DSBE"/>
    <property type="match status" value="1"/>
</dbReference>
<evidence type="ECO:0000256" key="4">
    <source>
        <dbReference type="ARBA" id="ARBA00023284"/>
    </source>
</evidence>
<accession>A0A921H6H7</accession>
<feature type="domain" description="Thioredoxin" evidence="6">
    <location>
        <begin position="215"/>
        <end position="361"/>
    </location>
</feature>
<reference evidence="7" key="2">
    <citation type="submission" date="2021-09" db="EMBL/GenBank/DDBJ databases">
        <authorList>
            <person name="Gilroy R."/>
        </authorList>
    </citation>
    <scope>NUCLEOTIDE SEQUENCE</scope>
    <source>
        <strain evidence="7">6966</strain>
    </source>
</reference>
<dbReference type="InterPro" id="IPR050553">
    <property type="entry name" value="Thioredoxin_ResA/DsbE_sf"/>
</dbReference>
<organism evidence="7 8">
    <name type="scientific">Butyricimonas virosa</name>
    <dbReference type="NCBI Taxonomy" id="544645"/>
    <lineage>
        <taxon>Bacteria</taxon>
        <taxon>Pseudomonadati</taxon>
        <taxon>Bacteroidota</taxon>
        <taxon>Bacteroidia</taxon>
        <taxon>Bacteroidales</taxon>
        <taxon>Odoribacteraceae</taxon>
        <taxon>Butyricimonas</taxon>
    </lineage>
</organism>
<proteinExistence type="predicted"/>
<dbReference type="GO" id="GO:0017004">
    <property type="term" value="P:cytochrome complex assembly"/>
    <property type="evidence" value="ECO:0007669"/>
    <property type="project" value="UniProtKB-KW"/>
</dbReference>
<keyword evidence="3" id="KW-1015">Disulfide bond</keyword>
<dbReference type="Proteomes" id="UP000742098">
    <property type="component" value="Unassembled WGS sequence"/>
</dbReference>
<evidence type="ECO:0000313" key="7">
    <source>
        <dbReference type="EMBL" id="HJF72417.1"/>
    </source>
</evidence>
<keyword evidence="4" id="KW-0676">Redox-active center</keyword>
<dbReference type="AlphaFoldDB" id="A0A921H6H7"/>
<dbReference type="GO" id="GO:0016491">
    <property type="term" value="F:oxidoreductase activity"/>
    <property type="evidence" value="ECO:0007669"/>
    <property type="project" value="InterPro"/>
</dbReference>
<dbReference type="Gene3D" id="3.40.30.10">
    <property type="entry name" value="Glutaredoxin"/>
    <property type="match status" value="1"/>
</dbReference>
<dbReference type="EMBL" id="DYVS01000321">
    <property type="protein sequence ID" value="HJF72417.1"/>
    <property type="molecule type" value="Genomic_DNA"/>
</dbReference>
<reference evidence="7" key="1">
    <citation type="journal article" date="2021" name="PeerJ">
        <title>Extensive microbial diversity within the chicken gut microbiome revealed by metagenomics and culture.</title>
        <authorList>
            <person name="Gilroy R."/>
            <person name="Ravi A."/>
            <person name="Getino M."/>
            <person name="Pursley I."/>
            <person name="Horton D.L."/>
            <person name="Alikhan N.F."/>
            <person name="Baker D."/>
            <person name="Gharbi K."/>
            <person name="Hall N."/>
            <person name="Watson M."/>
            <person name="Adriaenssens E.M."/>
            <person name="Foster-Nyarko E."/>
            <person name="Jarju S."/>
            <person name="Secka A."/>
            <person name="Antonio M."/>
            <person name="Oren A."/>
            <person name="Chaudhuri R.R."/>
            <person name="La Ragione R."/>
            <person name="Hildebrand F."/>
            <person name="Pallen M.J."/>
        </authorList>
    </citation>
    <scope>NUCLEOTIDE SEQUENCE</scope>
    <source>
        <strain evidence="7">6966</strain>
    </source>
</reference>
<evidence type="ECO:0000256" key="3">
    <source>
        <dbReference type="ARBA" id="ARBA00023157"/>
    </source>
</evidence>
<dbReference type="PANTHER" id="PTHR42852">
    <property type="entry name" value="THIOL:DISULFIDE INTERCHANGE PROTEIN DSBE"/>
    <property type="match status" value="1"/>
</dbReference>
<keyword evidence="2" id="KW-0201">Cytochrome c-type biogenesis</keyword>
<evidence type="ECO:0000256" key="2">
    <source>
        <dbReference type="ARBA" id="ARBA00022748"/>
    </source>
</evidence>
<dbReference type="PROSITE" id="PS51352">
    <property type="entry name" value="THIOREDOXIN_2"/>
    <property type="match status" value="1"/>
</dbReference>
<comment type="subcellular location">
    <subcellularLocation>
        <location evidence="1">Cell envelope</location>
    </subcellularLocation>
</comment>
<evidence type="ECO:0000313" key="8">
    <source>
        <dbReference type="Proteomes" id="UP000742098"/>
    </source>
</evidence>
<comment type="caution">
    <text evidence="7">The sequence shown here is derived from an EMBL/GenBank/DDBJ whole genome shotgun (WGS) entry which is preliminary data.</text>
</comment>
<sequence>MNYWYVNLLGLLFFIFPCSGNAQSRTSLQDEVIKEWNNYNLEGATVESILKQRAAVEKTILARDKKDETARVANQVKAINLVADYYRQHRDAGVNKSALRKVLKGVRFDSREFLALSNLERNINTYFNVKALADGYEASRILGDKRDELEYEKYKQILESRNSDLILSYFAGIRSDFILNYTEALKKARPLFEQYMPEGELRQLVMDLYAAKERLSSGKDAPLFTLIDYKRQEHSLQDFSGKILIIDVWATWCGGCIRKLPYFMKVAEKYKDRADVEFITISIDEEGKFNHWKYSLPRYKLLGVKNLIAFPKSTPFQDDYDIHGIPRYIIIDKDGKIIDTDVPGPGNGFEEFVDKLLGSSI</sequence>
<dbReference type="SUPFAM" id="SSF52833">
    <property type="entry name" value="Thioredoxin-like"/>
    <property type="match status" value="1"/>
</dbReference>